<comment type="caution">
    <text evidence="1">The sequence shown here is derived from an EMBL/GenBank/DDBJ whole genome shotgun (WGS) entry which is preliminary data.</text>
</comment>
<reference evidence="1 2" key="1">
    <citation type="submission" date="2015-11" db="EMBL/GenBank/DDBJ databases">
        <title>Genomic analysis of 38 Legionella species identifies large and diverse effector repertoires.</title>
        <authorList>
            <person name="Burstein D."/>
            <person name="Amaro F."/>
            <person name="Zusman T."/>
            <person name="Lifshitz Z."/>
            <person name="Cohen O."/>
            <person name="Gilbert J.A."/>
            <person name="Pupko T."/>
            <person name="Shuman H.A."/>
            <person name="Segal G."/>
        </authorList>
    </citation>
    <scope>NUCLEOTIDE SEQUENCE [LARGE SCALE GENOMIC DNA]</scope>
    <source>
        <strain evidence="1 2">ATCC 43878</strain>
    </source>
</reference>
<protein>
    <submittedName>
        <fullName evidence="1">Uncharacterized protein</fullName>
    </submittedName>
</protein>
<keyword evidence="2" id="KW-1185">Reference proteome</keyword>
<gene>
    <name evidence="1" type="ORF">Lbru_0688</name>
</gene>
<sequence length="61" mass="6902">MALVIIDGVVDLPKTREAIPDKADEFFVKSKGIADTVFWLTNQSPSAWSFEVETRPFAETW</sequence>
<organism evidence="1 2">
    <name type="scientific">Legionella brunensis</name>
    <dbReference type="NCBI Taxonomy" id="29422"/>
    <lineage>
        <taxon>Bacteria</taxon>
        <taxon>Pseudomonadati</taxon>
        <taxon>Pseudomonadota</taxon>
        <taxon>Gammaproteobacteria</taxon>
        <taxon>Legionellales</taxon>
        <taxon>Legionellaceae</taxon>
        <taxon>Legionella</taxon>
    </lineage>
</organism>
<dbReference type="AlphaFoldDB" id="A0A0W0STM8"/>
<evidence type="ECO:0000313" key="2">
    <source>
        <dbReference type="Proteomes" id="UP000054742"/>
    </source>
</evidence>
<name>A0A0W0STM8_9GAMM</name>
<dbReference type="EMBL" id="LNXV01000004">
    <property type="protein sequence ID" value="KTC86747.1"/>
    <property type="molecule type" value="Genomic_DNA"/>
</dbReference>
<dbReference type="RefSeq" id="WP_058440770.1">
    <property type="nucleotide sequence ID" value="NZ_CAAAHU010000007.1"/>
</dbReference>
<accession>A0A0W0STM8</accession>
<evidence type="ECO:0000313" key="1">
    <source>
        <dbReference type="EMBL" id="KTC86747.1"/>
    </source>
</evidence>
<dbReference type="PATRIC" id="fig|29422.6.peg.719"/>
<dbReference type="Proteomes" id="UP000054742">
    <property type="component" value="Unassembled WGS sequence"/>
</dbReference>
<dbReference type="STRING" id="29422.Lbru_0688"/>
<proteinExistence type="predicted"/>